<accession>A0A371DR52</accession>
<evidence type="ECO:0000313" key="4">
    <source>
        <dbReference type="Proteomes" id="UP000256964"/>
    </source>
</evidence>
<reference evidence="3 4" key="1">
    <citation type="journal article" date="2018" name="Biotechnol. Biofuels">
        <title>Integrative visual omics of the white-rot fungus Polyporus brumalis exposes the biotechnological potential of its oxidative enzymes for delignifying raw plant biomass.</title>
        <authorList>
            <person name="Miyauchi S."/>
            <person name="Rancon A."/>
            <person name="Drula E."/>
            <person name="Hage H."/>
            <person name="Chaduli D."/>
            <person name="Favel A."/>
            <person name="Grisel S."/>
            <person name="Henrissat B."/>
            <person name="Herpoel-Gimbert I."/>
            <person name="Ruiz-Duenas F.J."/>
            <person name="Chevret D."/>
            <person name="Hainaut M."/>
            <person name="Lin J."/>
            <person name="Wang M."/>
            <person name="Pangilinan J."/>
            <person name="Lipzen A."/>
            <person name="Lesage-Meessen L."/>
            <person name="Navarro D."/>
            <person name="Riley R."/>
            <person name="Grigoriev I.V."/>
            <person name="Zhou S."/>
            <person name="Raouche S."/>
            <person name="Rosso M.N."/>
        </authorList>
    </citation>
    <scope>NUCLEOTIDE SEQUENCE [LARGE SCALE GENOMIC DNA]</scope>
    <source>
        <strain evidence="3 4">BRFM 1820</strain>
    </source>
</reference>
<dbReference type="AlphaFoldDB" id="A0A371DR52"/>
<sequence length="147" mass="16170">MPRRPYARHCPVNVVYDGRPSPPICRARQHVLMSKPRPQMQATSLAAWMETGRILTPVSRSGEASSQPARAGARALYKKGRTRRVGTAYSTEPPQRKPLAMQLTNKLFLLIAFFTAFAAAMPAAEPEAPSSCTCSACHCSQQRRDNA</sequence>
<dbReference type="EMBL" id="KZ857383">
    <property type="protein sequence ID" value="RDX54974.1"/>
    <property type="molecule type" value="Genomic_DNA"/>
</dbReference>
<gene>
    <name evidence="3" type="ORF">OH76DRAFT_854442</name>
</gene>
<feature type="transmembrane region" description="Helical" evidence="2">
    <location>
        <begin position="107"/>
        <end position="124"/>
    </location>
</feature>
<name>A0A371DR52_9APHY</name>
<keyword evidence="2" id="KW-0812">Transmembrane</keyword>
<protein>
    <submittedName>
        <fullName evidence="3">Uncharacterized protein</fullName>
    </submittedName>
</protein>
<keyword evidence="2" id="KW-1133">Transmembrane helix</keyword>
<proteinExistence type="predicted"/>
<evidence type="ECO:0000256" key="2">
    <source>
        <dbReference type="SAM" id="Phobius"/>
    </source>
</evidence>
<evidence type="ECO:0000313" key="3">
    <source>
        <dbReference type="EMBL" id="RDX54974.1"/>
    </source>
</evidence>
<evidence type="ECO:0000256" key="1">
    <source>
        <dbReference type="SAM" id="MobiDB-lite"/>
    </source>
</evidence>
<dbReference type="Proteomes" id="UP000256964">
    <property type="component" value="Unassembled WGS sequence"/>
</dbReference>
<keyword evidence="2" id="KW-0472">Membrane</keyword>
<feature type="compositionally biased region" description="Polar residues" evidence="1">
    <location>
        <begin position="58"/>
        <end position="68"/>
    </location>
</feature>
<feature type="region of interest" description="Disordered" evidence="1">
    <location>
        <begin position="58"/>
        <end position="77"/>
    </location>
</feature>
<keyword evidence="4" id="KW-1185">Reference proteome</keyword>
<organism evidence="3 4">
    <name type="scientific">Lentinus brumalis</name>
    <dbReference type="NCBI Taxonomy" id="2498619"/>
    <lineage>
        <taxon>Eukaryota</taxon>
        <taxon>Fungi</taxon>
        <taxon>Dikarya</taxon>
        <taxon>Basidiomycota</taxon>
        <taxon>Agaricomycotina</taxon>
        <taxon>Agaricomycetes</taxon>
        <taxon>Polyporales</taxon>
        <taxon>Polyporaceae</taxon>
        <taxon>Lentinus</taxon>
    </lineage>
</organism>